<dbReference type="AlphaFoldDB" id="A0A1I2A792"/>
<evidence type="ECO:0000313" key="2">
    <source>
        <dbReference type="Proteomes" id="UP000199474"/>
    </source>
</evidence>
<organism evidence="1 2">
    <name type="scientific">Lentibacillus persicus</name>
    <dbReference type="NCBI Taxonomy" id="640948"/>
    <lineage>
        <taxon>Bacteria</taxon>
        <taxon>Bacillati</taxon>
        <taxon>Bacillota</taxon>
        <taxon>Bacilli</taxon>
        <taxon>Bacillales</taxon>
        <taxon>Bacillaceae</taxon>
        <taxon>Lentibacillus</taxon>
    </lineage>
</organism>
<dbReference type="EMBL" id="FOMR01000015">
    <property type="protein sequence ID" value="SFE39915.1"/>
    <property type="molecule type" value="Genomic_DNA"/>
</dbReference>
<dbReference type="STRING" id="640948.SAMN05216238_1152"/>
<accession>A0A1I2A792</accession>
<dbReference type="Proteomes" id="UP000199474">
    <property type="component" value="Unassembled WGS sequence"/>
</dbReference>
<protein>
    <submittedName>
        <fullName evidence="1">Uncharacterized protein</fullName>
    </submittedName>
</protein>
<evidence type="ECO:0000313" key="1">
    <source>
        <dbReference type="EMBL" id="SFE39915.1"/>
    </source>
</evidence>
<sequence>MLTMLGFMVNDQEQKEMEYMIKRELEELLLDLEDNRIDQMVKSAMKERYYTIFNLYRRFASAEECMKYMPRRTGGQQ</sequence>
<proteinExistence type="predicted"/>
<keyword evidence="2" id="KW-1185">Reference proteome</keyword>
<name>A0A1I2A792_9BACI</name>
<gene>
    <name evidence="1" type="ORF">SAMN05216238_1152</name>
</gene>
<reference evidence="2" key="1">
    <citation type="submission" date="2016-10" db="EMBL/GenBank/DDBJ databases">
        <authorList>
            <person name="Varghese N."/>
            <person name="Submissions S."/>
        </authorList>
    </citation>
    <scope>NUCLEOTIDE SEQUENCE [LARGE SCALE GENOMIC DNA]</scope>
    <source>
        <strain evidence="2">DSM 22530</strain>
    </source>
</reference>